<dbReference type="InParanoid" id="A0A194QTM9"/>
<sequence>MHRIIECTISGLGMLRRWVRLCSSAGPPRTPLSRFRVDDRTMQPWRTARLLALFSVEIDKFRFYDGYIALSMLYNFNKELLEWRTWTQ</sequence>
<dbReference type="Proteomes" id="UP000053240">
    <property type="component" value="Unassembled WGS sequence"/>
</dbReference>
<proteinExistence type="predicted"/>
<dbReference type="EMBL" id="KQ461150">
    <property type="protein sequence ID" value="KPJ08669.1"/>
    <property type="molecule type" value="Genomic_DNA"/>
</dbReference>
<dbReference type="AlphaFoldDB" id="A0A194QTM9"/>
<reference evidence="1 2" key="1">
    <citation type="journal article" date="2015" name="Nat. Commun.">
        <title>Outbred genome sequencing and CRISPR/Cas9 gene editing in butterflies.</title>
        <authorList>
            <person name="Li X."/>
            <person name="Fan D."/>
            <person name="Zhang W."/>
            <person name="Liu G."/>
            <person name="Zhang L."/>
            <person name="Zhao L."/>
            <person name="Fang X."/>
            <person name="Chen L."/>
            <person name="Dong Y."/>
            <person name="Chen Y."/>
            <person name="Ding Y."/>
            <person name="Zhao R."/>
            <person name="Feng M."/>
            <person name="Zhu Y."/>
            <person name="Feng Y."/>
            <person name="Jiang X."/>
            <person name="Zhu D."/>
            <person name="Xiang H."/>
            <person name="Feng X."/>
            <person name="Li S."/>
            <person name="Wang J."/>
            <person name="Zhang G."/>
            <person name="Kronforst M.R."/>
            <person name="Wang W."/>
        </authorList>
    </citation>
    <scope>NUCLEOTIDE SEQUENCE [LARGE SCALE GENOMIC DNA]</scope>
    <source>
        <strain evidence="1">Ya'a_city_454_Pm</strain>
        <tissue evidence="1">Whole body</tissue>
    </source>
</reference>
<name>A0A194QTM9_PAPMA</name>
<protein>
    <submittedName>
        <fullName evidence="1">Uncharacterized protein</fullName>
    </submittedName>
</protein>
<accession>A0A194QTM9</accession>
<evidence type="ECO:0000313" key="2">
    <source>
        <dbReference type="Proteomes" id="UP000053240"/>
    </source>
</evidence>
<gene>
    <name evidence="1" type="ORF">RR48_06157</name>
</gene>
<evidence type="ECO:0000313" key="1">
    <source>
        <dbReference type="EMBL" id="KPJ08669.1"/>
    </source>
</evidence>
<organism evidence="1 2">
    <name type="scientific">Papilio machaon</name>
    <name type="common">Old World swallowtail butterfly</name>
    <dbReference type="NCBI Taxonomy" id="76193"/>
    <lineage>
        <taxon>Eukaryota</taxon>
        <taxon>Metazoa</taxon>
        <taxon>Ecdysozoa</taxon>
        <taxon>Arthropoda</taxon>
        <taxon>Hexapoda</taxon>
        <taxon>Insecta</taxon>
        <taxon>Pterygota</taxon>
        <taxon>Neoptera</taxon>
        <taxon>Endopterygota</taxon>
        <taxon>Lepidoptera</taxon>
        <taxon>Glossata</taxon>
        <taxon>Ditrysia</taxon>
        <taxon>Papilionoidea</taxon>
        <taxon>Papilionidae</taxon>
        <taxon>Papilioninae</taxon>
        <taxon>Papilio</taxon>
    </lineage>
</organism>
<keyword evidence="2" id="KW-1185">Reference proteome</keyword>